<reference evidence="2 3" key="1">
    <citation type="journal article" date="2024" name="Genome Biol. Evol.">
        <title>Chromosome-level genome assembly of the viviparous eelpout Zoarces viviparus.</title>
        <authorList>
            <person name="Fuhrmann N."/>
            <person name="Brasseur M.V."/>
            <person name="Bakowski C.E."/>
            <person name="Podsiadlowski L."/>
            <person name="Prost S."/>
            <person name="Krehenwinkel H."/>
            <person name="Mayer C."/>
        </authorList>
    </citation>
    <scope>NUCLEOTIDE SEQUENCE [LARGE SCALE GENOMIC DNA]</scope>
    <source>
        <strain evidence="2">NO-MEL_2022_Ind0_liver</strain>
    </source>
</reference>
<gene>
    <name evidence="2" type="ORF">VZT92_017432</name>
</gene>
<proteinExistence type="predicted"/>
<feature type="compositionally biased region" description="Polar residues" evidence="1">
    <location>
        <begin position="40"/>
        <end position="51"/>
    </location>
</feature>
<dbReference type="AlphaFoldDB" id="A0AAW1ER84"/>
<comment type="caution">
    <text evidence="2">The sequence shown here is derived from an EMBL/GenBank/DDBJ whole genome shotgun (WGS) entry which is preliminary data.</text>
</comment>
<evidence type="ECO:0000313" key="3">
    <source>
        <dbReference type="Proteomes" id="UP001488805"/>
    </source>
</evidence>
<evidence type="ECO:0000313" key="2">
    <source>
        <dbReference type="EMBL" id="KAK9525095.1"/>
    </source>
</evidence>
<accession>A0AAW1ER84</accession>
<dbReference type="EMBL" id="JBCEZU010000145">
    <property type="protein sequence ID" value="KAK9525095.1"/>
    <property type="molecule type" value="Genomic_DNA"/>
</dbReference>
<keyword evidence="3" id="KW-1185">Reference proteome</keyword>
<dbReference type="Gene3D" id="1.10.8.10">
    <property type="entry name" value="DNA helicase RuvA subunit, C-terminal domain"/>
    <property type="match status" value="2"/>
</dbReference>
<feature type="region of interest" description="Disordered" evidence="1">
    <location>
        <begin position="28"/>
        <end position="51"/>
    </location>
</feature>
<organism evidence="2 3">
    <name type="scientific">Zoarces viviparus</name>
    <name type="common">Viviparous eelpout</name>
    <name type="synonym">Blennius viviparus</name>
    <dbReference type="NCBI Taxonomy" id="48416"/>
    <lineage>
        <taxon>Eukaryota</taxon>
        <taxon>Metazoa</taxon>
        <taxon>Chordata</taxon>
        <taxon>Craniata</taxon>
        <taxon>Vertebrata</taxon>
        <taxon>Euteleostomi</taxon>
        <taxon>Actinopterygii</taxon>
        <taxon>Neopterygii</taxon>
        <taxon>Teleostei</taxon>
        <taxon>Neoteleostei</taxon>
        <taxon>Acanthomorphata</taxon>
        <taxon>Eupercaria</taxon>
        <taxon>Perciformes</taxon>
        <taxon>Cottioidei</taxon>
        <taxon>Zoarcales</taxon>
        <taxon>Zoarcidae</taxon>
        <taxon>Zoarcinae</taxon>
        <taxon>Zoarces</taxon>
    </lineage>
</organism>
<sequence length="174" mass="18982">MTSLTSGGQPGQTLRGSSFMEVKPHVAASFRQNPRPLGSTERSLNVPSGNAPENSIIVREALRMDLPRHLVLGNVRRRVQTHGANYTNMKELVADLFAGDGSRSSKNQGVPMETNQLEEALMMSSPVVWGALRKGAPPHLIKPKLRAKILSNGVGYADVSELLTDLDMKQVRQN</sequence>
<dbReference type="Proteomes" id="UP001488805">
    <property type="component" value="Unassembled WGS sequence"/>
</dbReference>
<protein>
    <submittedName>
        <fullName evidence="2">Uncharacterized protein</fullName>
    </submittedName>
</protein>
<name>A0AAW1ER84_ZOAVI</name>
<evidence type="ECO:0000256" key="1">
    <source>
        <dbReference type="SAM" id="MobiDB-lite"/>
    </source>
</evidence>